<dbReference type="InterPro" id="IPR010497">
    <property type="entry name" value="Epoxide_hydro_N"/>
</dbReference>
<dbReference type="InterPro" id="IPR000639">
    <property type="entry name" value="Epox_hydrolase-like"/>
</dbReference>
<dbReference type="PRINTS" id="PR00412">
    <property type="entry name" value="EPOXHYDRLASE"/>
</dbReference>
<keyword evidence="3" id="KW-0378">Hydrolase</keyword>
<evidence type="ECO:0000313" key="6">
    <source>
        <dbReference type="EMBL" id="SDJ72457.1"/>
    </source>
</evidence>
<dbReference type="EMBL" id="FNFF01000002">
    <property type="protein sequence ID" value="SDJ72457.1"/>
    <property type="molecule type" value="Genomic_DNA"/>
</dbReference>
<dbReference type="Proteomes" id="UP000199155">
    <property type="component" value="Unassembled WGS sequence"/>
</dbReference>
<dbReference type="STRING" id="417292.SAMN05421806_102196"/>
<dbReference type="PANTHER" id="PTHR21661">
    <property type="entry name" value="EPOXIDE HYDROLASE 1-RELATED"/>
    <property type="match status" value="1"/>
</dbReference>
<evidence type="ECO:0000259" key="5">
    <source>
        <dbReference type="Pfam" id="PF06441"/>
    </source>
</evidence>
<dbReference type="GO" id="GO:0004301">
    <property type="term" value="F:epoxide hydrolase activity"/>
    <property type="evidence" value="ECO:0007669"/>
    <property type="project" value="TreeGrafter"/>
</dbReference>
<sequence>MRPGTVRAKLHKRMCVVPLSAVRHGTKVDGMTSADTIHPFRIDIPQAALDDLNDRLSRARWTDDGPGEPGEYGTSTDLVRRLAAYWRDGYDWRAQEAKINEYPQFTTEIDGQTIHFLHVRSPEPDAFPLILTHGWPGSFVEYLKVIGPLTDPAAHGGDRADAFHLVIPSIPGFGFSGPTKEKGWGITRTTKAWAELMRRLGYARYGAGGNDGGSFIAPQLGRLAPEQVAGVHVTQVFSYPSGDPAEFERLTEDERQAMGILQWFMENKLSFNTLQSQQPQTLAHALADSPVGLLGWNLQLFAAGTPGEVVPDDDFILTNVALYWLTGTAGSAMRFYYEMAHEEVPTTGGAAAEPTTVPLGVASFEGDMRPFRTFAERDHSNIVQWNLYKEPGGHYAAHMEPEVMARDIRGFFRGLR</sequence>
<dbReference type="Pfam" id="PF06441">
    <property type="entry name" value="EHN"/>
    <property type="match status" value="1"/>
</dbReference>
<dbReference type="InterPro" id="IPR016292">
    <property type="entry name" value="Epoxide_hydrolase"/>
</dbReference>
<dbReference type="GO" id="GO:0097176">
    <property type="term" value="P:epoxide metabolic process"/>
    <property type="evidence" value="ECO:0007669"/>
    <property type="project" value="TreeGrafter"/>
</dbReference>
<feature type="domain" description="Epoxide hydrolase N-terminal" evidence="5">
    <location>
        <begin position="37"/>
        <end position="142"/>
    </location>
</feature>
<feature type="active site" description="Nucleophile" evidence="4">
    <location>
        <position position="211"/>
    </location>
</feature>
<evidence type="ECO:0000256" key="2">
    <source>
        <dbReference type="ARBA" id="ARBA00022797"/>
    </source>
</evidence>
<comment type="similarity">
    <text evidence="1">Belongs to the peptidase S33 family.</text>
</comment>
<accession>A0A1G8W2Y0</accession>
<dbReference type="PANTHER" id="PTHR21661:SF35">
    <property type="entry name" value="EPOXIDE HYDROLASE"/>
    <property type="match status" value="1"/>
</dbReference>
<evidence type="ECO:0000256" key="4">
    <source>
        <dbReference type="PIRSR" id="PIRSR001112-1"/>
    </source>
</evidence>
<protein>
    <submittedName>
        <fullName evidence="6">Pimeloyl-ACP methyl ester carboxylesterase</fullName>
    </submittedName>
</protein>
<dbReference type="SUPFAM" id="SSF53474">
    <property type="entry name" value="alpha/beta-Hydrolases"/>
    <property type="match status" value="1"/>
</dbReference>
<organism evidence="6 7">
    <name type="scientific">Streptomyces indicus</name>
    <dbReference type="NCBI Taxonomy" id="417292"/>
    <lineage>
        <taxon>Bacteria</taxon>
        <taxon>Bacillati</taxon>
        <taxon>Actinomycetota</taxon>
        <taxon>Actinomycetes</taxon>
        <taxon>Kitasatosporales</taxon>
        <taxon>Streptomycetaceae</taxon>
        <taxon>Streptomyces</taxon>
    </lineage>
</organism>
<dbReference type="AlphaFoldDB" id="A0A1G8W2Y0"/>
<name>A0A1G8W2Y0_9ACTN</name>
<feature type="active site" description="Proton acceptor" evidence="4">
    <location>
        <position position="394"/>
    </location>
</feature>
<evidence type="ECO:0000256" key="3">
    <source>
        <dbReference type="ARBA" id="ARBA00022801"/>
    </source>
</evidence>
<feature type="active site" description="Proton donor" evidence="4">
    <location>
        <position position="336"/>
    </location>
</feature>
<reference evidence="6 7" key="1">
    <citation type="submission" date="2016-10" db="EMBL/GenBank/DDBJ databases">
        <authorList>
            <person name="de Groot N.N."/>
        </authorList>
    </citation>
    <scope>NUCLEOTIDE SEQUENCE [LARGE SCALE GENOMIC DNA]</scope>
    <source>
        <strain evidence="6 7">CGMCC 4.5727</strain>
    </source>
</reference>
<evidence type="ECO:0000256" key="1">
    <source>
        <dbReference type="ARBA" id="ARBA00010088"/>
    </source>
</evidence>
<dbReference type="PIRSF" id="PIRSF001112">
    <property type="entry name" value="Epoxide_hydrolase"/>
    <property type="match status" value="1"/>
</dbReference>
<gene>
    <name evidence="6" type="ORF">SAMN05421806_102196</name>
</gene>
<dbReference type="Gene3D" id="3.40.50.1820">
    <property type="entry name" value="alpha/beta hydrolase"/>
    <property type="match status" value="1"/>
</dbReference>
<proteinExistence type="inferred from homology"/>
<keyword evidence="7" id="KW-1185">Reference proteome</keyword>
<keyword evidence="2" id="KW-0058">Aromatic hydrocarbons catabolism</keyword>
<dbReference type="InterPro" id="IPR029058">
    <property type="entry name" value="AB_hydrolase_fold"/>
</dbReference>
<evidence type="ECO:0000313" key="7">
    <source>
        <dbReference type="Proteomes" id="UP000199155"/>
    </source>
</evidence>